<dbReference type="EMBL" id="BGPR01084573">
    <property type="protein sequence ID" value="GBL95977.1"/>
    <property type="molecule type" value="Genomic_DNA"/>
</dbReference>
<dbReference type="Proteomes" id="UP000499080">
    <property type="component" value="Unassembled WGS sequence"/>
</dbReference>
<organism evidence="1 2">
    <name type="scientific">Araneus ventricosus</name>
    <name type="common">Orbweaver spider</name>
    <name type="synonym">Epeira ventricosa</name>
    <dbReference type="NCBI Taxonomy" id="182803"/>
    <lineage>
        <taxon>Eukaryota</taxon>
        <taxon>Metazoa</taxon>
        <taxon>Ecdysozoa</taxon>
        <taxon>Arthropoda</taxon>
        <taxon>Chelicerata</taxon>
        <taxon>Arachnida</taxon>
        <taxon>Araneae</taxon>
        <taxon>Araneomorphae</taxon>
        <taxon>Entelegynae</taxon>
        <taxon>Araneoidea</taxon>
        <taxon>Araneidae</taxon>
        <taxon>Araneus</taxon>
    </lineage>
</organism>
<accession>A0A4Y2BWL1</accession>
<proteinExistence type="predicted"/>
<name>A0A4Y2BWL1_ARAVE</name>
<gene>
    <name evidence="1" type="ORF">AVEN_107919_1</name>
</gene>
<evidence type="ECO:0000313" key="2">
    <source>
        <dbReference type="Proteomes" id="UP000499080"/>
    </source>
</evidence>
<evidence type="ECO:0000313" key="1">
    <source>
        <dbReference type="EMBL" id="GBL95977.1"/>
    </source>
</evidence>
<comment type="caution">
    <text evidence="1">The sequence shown here is derived from an EMBL/GenBank/DDBJ whole genome shotgun (WGS) entry which is preliminary data.</text>
</comment>
<protein>
    <submittedName>
        <fullName evidence="1">Uncharacterized protein</fullName>
    </submittedName>
</protein>
<dbReference type="AlphaFoldDB" id="A0A4Y2BWL1"/>
<feature type="non-terminal residue" evidence="1">
    <location>
        <position position="1"/>
    </location>
</feature>
<keyword evidence="2" id="KW-1185">Reference proteome</keyword>
<sequence length="70" mass="7557">IELFDDYNPSCMRGLSKILTAPATPKKLSASAMGSPEALVEIPLTEPFLLSRIQRGGIVISDVGWCPVVR</sequence>
<reference evidence="1 2" key="1">
    <citation type="journal article" date="2019" name="Sci. Rep.">
        <title>Orb-weaving spider Araneus ventricosus genome elucidates the spidroin gene catalogue.</title>
        <authorList>
            <person name="Kono N."/>
            <person name="Nakamura H."/>
            <person name="Ohtoshi R."/>
            <person name="Moran D.A.P."/>
            <person name="Shinohara A."/>
            <person name="Yoshida Y."/>
            <person name="Fujiwara M."/>
            <person name="Mori M."/>
            <person name="Tomita M."/>
            <person name="Arakawa K."/>
        </authorList>
    </citation>
    <scope>NUCLEOTIDE SEQUENCE [LARGE SCALE GENOMIC DNA]</scope>
</reference>